<dbReference type="RefSeq" id="XP_026293928.1">
    <property type="nucleotide sequence ID" value="XM_026438143.2"/>
</dbReference>
<dbReference type="OrthoDB" id="191139at2759"/>
<feature type="chain" id="PRO_5027073718" evidence="3">
    <location>
        <begin position="20"/>
        <end position="320"/>
    </location>
</feature>
<dbReference type="PRINTS" id="PR00081">
    <property type="entry name" value="GDHRDH"/>
</dbReference>
<dbReference type="PANTHER" id="PTHR43157:SF31">
    <property type="entry name" value="PHOSPHATIDYLINOSITOL-GLYCAN BIOSYNTHESIS CLASS F PROTEIN"/>
    <property type="match status" value="1"/>
</dbReference>
<name>A0A6J1TKR1_FRAOC</name>
<comment type="similarity">
    <text evidence="2">Belongs to the short-chain dehydrogenases/reductases (SDR) family.</text>
</comment>
<evidence type="ECO:0000256" key="1">
    <source>
        <dbReference type="ARBA" id="ARBA00023002"/>
    </source>
</evidence>
<evidence type="ECO:0000256" key="2">
    <source>
        <dbReference type="RuleBase" id="RU000363"/>
    </source>
</evidence>
<keyword evidence="4" id="KW-1185">Reference proteome</keyword>
<evidence type="ECO:0000313" key="5">
    <source>
        <dbReference type="RefSeq" id="XP_026293928.1"/>
    </source>
</evidence>
<dbReference type="InterPro" id="IPR036291">
    <property type="entry name" value="NAD(P)-bd_dom_sf"/>
</dbReference>
<dbReference type="GO" id="GO:0016491">
    <property type="term" value="F:oxidoreductase activity"/>
    <property type="evidence" value="ECO:0007669"/>
    <property type="project" value="UniProtKB-KW"/>
</dbReference>
<protein>
    <submittedName>
        <fullName evidence="5">Retinol dehydrogenase 11-like</fullName>
    </submittedName>
</protein>
<dbReference type="PRINTS" id="PR00080">
    <property type="entry name" value="SDRFAMILY"/>
</dbReference>
<feature type="signal peptide" evidence="3">
    <location>
        <begin position="1"/>
        <end position="19"/>
    </location>
</feature>
<keyword evidence="3" id="KW-0732">Signal</keyword>
<organism evidence="4 5">
    <name type="scientific">Frankliniella occidentalis</name>
    <name type="common">Western flower thrips</name>
    <name type="synonym">Euthrips occidentalis</name>
    <dbReference type="NCBI Taxonomy" id="133901"/>
    <lineage>
        <taxon>Eukaryota</taxon>
        <taxon>Metazoa</taxon>
        <taxon>Ecdysozoa</taxon>
        <taxon>Arthropoda</taxon>
        <taxon>Hexapoda</taxon>
        <taxon>Insecta</taxon>
        <taxon>Pterygota</taxon>
        <taxon>Neoptera</taxon>
        <taxon>Paraneoptera</taxon>
        <taxon>Thysanoptera</taxon>
        <taxon>Terebrantia</taxon>
        <taxon>Thripoidea</taxon>
        <taxon>Thripidae</taxon>
        <taxon>Frankliniella</taxon>
    </lineage>
</organism>
<dbReference type="InterPro" id="IPR002347">
    <property type="entry name" value="SDR_fam"/>
</dbReference>
<accession>A0A6J1TKR1</accession>
<dbReference type="KEGG" id="foc:113218012"/>
<dbReference type="AlphaFoldDB" id="A0A6J1TKR1"/>
<keyword evidence="1" id="KW-0560">Oxidoreductase</keyword>
<sequence>MAWFLTLLVGVVILAAFRAYNKYTSGRCRCTTRLDGKVVVVTGANTGIGKEAARNFAARGARVIMACRDLKKADEARDDIVSSTGNDNVLIRPLDLLSLQSVREFVAGVVRSEQRLDVLVNNAGAGGLPHKYTDDGLVMGMQANHFGPFLLTCLLVDLLKKTPSSRIVTVSSAAYPYGFFDIDNMNCEKDFNGFYLYCNSKLCNIFMTQTLAEKLKGTGITANSLHPGVVKTDIFRNVPNETIKSIASAGVGFFFKNAEAGAQTIIHLAVSKEGGHVSGKYFMDLKERGLASVAKTPGLAEKVWKRSEDFVKLAENERPF</sequence>
<reference evidence="5" key="1">
    <citation type="submission" date="2025-08" db="UniProtKB">
        <authorList>
            <consortium name="RefSeq"/>
        </authorList>
    </citation>
    <scope>IDENTIFICATION</scope>
    <source>
        <tissue evidence="5">Whole organism</tissue>
    </source>
</reference>
<dbReference type="GeneID" id="113218012"/>
<dbReference type="PANTHER" id="PTHR43157">
    <property type="entry name" value="PHOSPHATIDYLINOSITOL-GLYCAN BIOSYNTHESIS CLASS F PROTEIN-RELATED"/>
    <property type="match status" value="1"/>
</dbReference>
<evidence type="ECO:0000256" key="3">
    <source>
        <dbReference type="SAM" id="SignalP"/>
    </source>
</evidence>
<dbReference type="Pfam" id="PF00106">
    <property type="entry name" value="adh_short"/>
    <property type="match status" value="1"/>
</dbReference>
<proteinExistence type="inferred from homology"/>
<evidence type="ECO:0000313" key="4">
    <source>
        <dbReference type="Proteomes" id="UP000504606"/>
    </source>
</evidence>
<gene>
    <name evidence="5" type="primary">LOC113218012</name>
</gene>
<dbReference type="SUPFAM" id="SSF51735">
    <property type="entry name" value="NAD(P)-binding Rossmann-fold domains"/>
    <property type="match status" value="1"/>
</dbReference>
<dbReference type="Gene3D" id="3.40.50.720">
    <property type="entry name" value="NAD(P)-binding Rossmann-like Domain"/>
    <property type="match status" value="1"/>
</dbReference>
<dbReference type="CDD" id="cd05327">
    <property type="entry name" value="retinol-DH_like_SDR_c_like"/>
    <property type="match status" value="1"/>
</dbReference>
<dbReference type="Proteomes" id="UP000504606">
    <property type="component" value="Unplaced"/>
</dbReference>